<organism evidence="2 3">
    <name type="scientific">Phycomyces blakesleeanus (strain ATCC 8743b / DSM 1359 / FGSC 10004 / NBRC 33097 / NRRL 1555)</name>
    <dbReference type="NCBI Taxonomy" id="763407"/>
    <lineage>
        <taxon>Eukaryota</taxon>
        <taxon>Fungi</taxon>
        <taxon>Fungi incertae sedis</taxon>
        <taxon>Mucoromycota</taxon>
        <taxon>Mucoromycotina</taxon>
        <taxon>Mucoromycetes</taxon>
        <taxon>Mucorales</taxon>
        <taxon>Phycomycetaceae</taxon>
        <taxon>Phycomyces</taxon>
    </lineage>
</organism>
<reference evidence="3" key="1">
    <citation type="submission" date="2015-06" db="EMBL/GenBank/DDBJ databases">
        <title>Expansion of signal transduction pathways in fungi by whole-genome duplication.</title>
        <authorList>
            <consortium name="DOE Joint Genome Institute"/>
            <person name="Corrochano L.M."/>
            <person name="Kuo A."/>
            <person name="Marcet-Houben M."/>
            <person name="Polaino S."/>
            <person name="Salamov A."/>
            <person name="Villalobos J.M."/>
            <person name="Alvarez M.I."/>
            <person name="Avalos J."/>
            <person name="Benito E.P."/>
            <person name="Benoit I."/>
            <person name="Burger G."/>
            <person name="Camino L.P."/>
            <person name="Canovas D."/>
            <person name="Cerda-Olmedo E."/>
            <person name="Cheng J.-F."/>
            <person name="Dominguez A."/>
            <person name="Elias M."/>
            <person name="Eslava A.P."/>
            <person name="Glaser F."/>
            <person name="Grimwood J."/>
            <person name="Gutierrez G."/>
            <person name="Heitman J."/>
            <person name="Henrissat B."/>
            <person name="Iturriaga E.A."/>
            <person name="Lang B.F."/>
            <person name="Lavin J.L."/>
            <person name="Lee S."/>
            <person name="Li W."/>
            <person name="Lindquist E."/>
            <person name="Lopez-Garcia S."/>
            <person name="Luque E.M."/>
            <person name="Marcos A.T."/>
            <person name="Martin J."/>
            <person name="McCluskey K."/>
            <person name="Medina H.R."/>
            <person name="Miralles-Duran A."/>
            <person name="Miyazaki A."/>
            <person name="Munoz-Torres E."/>
            <person name="Oguiza J.A."/>
            <person name="Ohm R."/>
            <person name="Olmedo M."/>
            <person name="Orejas M."/>
            <person name="Ortiz-Castellanos L."/>
            <person name="Pisabarro A.G."/>
            <person name="Rodriguez-Romero J."/>
            <person name="Ruiz-Herrera J."/>
            <person name="Ruiz-Vazquez R."/>
            <person name="Sanz C."/>
            <person name="Schackwitz W."/>
            <person name="Schmutz J."/>
            <person name="Shahriari M."/>
            <person name="Shelest E."/>
            <person name="Silva-Franco F."/>
            <person name="Soanes D."/>
            <person name="Syed K."/>
            <person name="Tagua V.G."/>
            <person name="Talbot N.J."/>
            <person name="Thon M."/>
            <person name="De vries R.P."/>
            <person name="Wiebenga A."/>
            <person name="Yadav J.S."/>
            <person name="Braun E.L."/>
            <person name="Baker S."/>
            <person name="Garre V."/>
            <person name="Horwitz B."/>
            <person name="Torres-Martinez S."/>
            <person name="Idnurm A."/>
            <person name="Herrera-Estrella A."/>
            <person name="Gabaldon T."/>
            <person name="Grigoriev I.V."/>
        </authorList>
    </citation>
    <scope>NUCLEOTIDE SEQUENCE [LARGE SCALE GENOMIC DNA]</scope>
    <source>
        <strain evidence="3">NRRL 1555(-)</strain>
    </source>
</reference>
<dbReference type="VEuPathDB" id="FungiDB:PHYBLDRAFT_163919"/>
<dbReference type="InParanoid" id="A0A167PZM1"/>
<proteinExistence type="predicted"/>
<evidence type="ECO:0000256" key="1">
    <source>
        <dbReference type="SAM" id="Phobius"/>
    </source>
</evidence>
<dbReference type="AlphaFoldDB" id="A0A167PZM1"/>
<dbReference type="RefSeq" id="XP_018296866.1">
    <property type="nucleotide sequence ID" value="XM_018434892.1"/>
</dbReference>
<keyword evidence="3" id="KW-1185">Reference proteome</keyword>
<evidence type="ECO:0000313" key="3">
    <source>
        <dbReference type="Proteomes" id="UP000077315"/>
    </source>
</evidence>
<keyword evidence="1" id="KW-1133">Transmembrane helix</keyword>
<name>A0A167PZM1_PHYB8</name>
<protein>
    <submittedName>
        <fullName evidence="2">Uncharacterized protein</fullName>
    </submittedName>
</protein>
<dbReference type="EMBL" id="KV440973">
    <property type="protein sequence ID" value="OAD78826.1"/>
    <property type="molecule type" value="Genomic_DNA"/>
</dbReference>
<evidence type="ECO:0000313" key="2">
    <source>
        <dbReference type="EMBL" id="OAD78826.1"/>
    </source>
</evidence>
<keyword evidence="1" id="KW-0812">Transmembrane</keyword>
<gene>
    <name evidence="2" type="ORF">PHYBLDRAFT_163919</name>
</gene>
<dbReference type="GeneID" id="28995798"/>
<keyword evidence="1" id="KW-0472">Membrane</keyword>
<sequence length="144" mass="17390">MSYELFQIYQMIYLSDISGIQFAVFYYRLTIEASQKKCSRLYHIRTMYTYLIQTNSYNVEIFENTIASYFIYIKRANFRCNIFLNSVYNDGYKCRVLFARRTTTDPFDFFKRMENDFNVEKVTEWILGKEMPSTPIIVMVAQYD</sequence>
<feature type="transmembrane region" description="Helical" evidence="1">
    <location>
        <begin position="6"/>
        <end position="27"/>
    </location>
</feature>
<dbReference type="Proteomes" id="UP000077315">
    <property type="component" value="Unassembled WGS sequence"/>
</dbReference>
<accession>A0A167PZM1</accession>